<proteinExistence type="predicted"/>
<feature type="transmembrane region" description="Helical" evidence="2">
    <location>
        <begin position="97"/>
        <end position="116"/>
    </location>
</feature>
<keyword evidence="2" id="KW-0812">Transmembrane</keyword>
<evidence type="ECO:0000313" key="3">
    <source>
        <dbReference type="EMBL" id="CAG6639395.1"/>
    </source>
</evidence>
<accession>A0A8D8VZJ0</accession>
<sequence length="209" mass="23684">MPHAHHDGPFTITLKSDKFHHILITLGFQTVHSTISFFACYDTINVQFQFASTALICSTLFSVFILSFNNLLETIFRVFIHVVEEPKPRIDPRTTCLSAALGIILYTVCAIVLTLGKHKIPSVALLLAGIILFAAELLSMAYVSGVCRKYLTLKNRHPQQEPQENKRYNDSHQTESKDIVKQNELPKEAAQEETDNRKDVKNNETKNEK</sequence>
<dbReference type="EMBL" id="HBUF01107046">
    <property type="protein sequence ID" value="CAG6639394.1"/>
    <property type="molecule type" value="Transcribed_RNA"/>
</dbReference>
<dbReference type="AlphaFoldDB" id="A0A8D8VZJ0"/>
<reference evidence="3" key="1">
    <citation type="submission" date="2021-05" db="EMBL/GenBank/DDBJ databases">
        <authorList>
            <person name="Alioto T."/>
            <person name="Alioto T."/>
            <person name="Gomez Garrido J."/>
        </authorList>
    </citation>
    <scope>NUCLEOTIDE SEQUENCE</scope>
</reference>
<keyword evidence="2" id="KW-1133">Transmembrane helix</keyword>
<feature type="transmembrane region" description="Helical" evidence="2">
    <location>
        <begin position="48"/>
        <end position="68"/>
    </location>
</feature>
<name>A0A8D8VZJ0_9HEMI</name>
<organism evidence="3">
    <name type="scientific">Cacopsylla melanoneura</name>
    <dbReference type="NCBI Taxonomy" id="428564"/>
    <lineage>
        <taxon>Eukaryota</taxon>
        <taxon>Metazoa</taxon>
        <taxon>Ecdysozoa</taxon>
        <taxon>Arthropoda</taxon>
        <taxon>Hexapoda</taxon>
        <taxon>Insecta</taxon>
        <taxon>Pterygota</taxon>
        <taxon>Neoptera</taxon>
        <taxon>Paraneoptera</taxon>
        <taxon>Hemiptera</taxon>
        <taxon>Sternorrhyncha</taxon>
        <taxon>Psylloidea</taxon>
        <taxon>Psyllidae</taxon>
        <taxon>Psyllinae</taxon>
        <taxon>Cacopsylla</taxon>
    </lineage>
</organism>
<feature type="region of interest" description="Disordered" evidence="1">
    <location>
        <begin position="157"/>
        <end position="209"/>
    </location>
</feature>
<feature type="transmembrane region" description="Helical" evidence="2">
    <location>
        <begin position="123"/>
        <end position="143"/>
    </location>
</feature>
<keyword evidence="2" id="KW-0472">Membrane</keyword>
<evidence type="ECO:0000256" key="2">
    <source>
        <dbReference type="SAM" id="Phobius"/>
    </source>
</evidence>
<dbReference type="EMBL" id="HBUF01107047">
    <property type="protein sequence ID" value="CAG6639395.1"/>
    <property type="molecule type" value="Transcribed_RNA"/>
</dbReference>
<feature type="compositionally biased region" description="Basic and acidic residues" evidence="1">
    <location>
        <begin position="163"/>
        <end position="209"/>
    </location>
</feature>
<protein>
    <submittedName>
        <fullName evidence="3">Uncharacterized protein</fullName>
    </submittedName>
</protein>
<evidence type="ECO:0000256" key="1">
    <source>
        <dbReference type="SAM" id="MobiDB-lite"/>
    </source>
</evidence>